<dbReference type="EMBL" id="CP023694">
    <property type="protein sequence ID" value="QEV28660.1"/>
    <property type="molecule type" value="Genomic_DNA"/>
</dbReference>
<dbReference type="RefSeq" id="WP_150483766.1">
    <property type="nucleotide sequence ID" value="NZ_BMTB01000002.1"/>
</dbReference>
<evidence type="ECO:0000313" key="2">
    <source>
        <dbReference type="EMBL" id="QEV28660.1"/>
    </source>
</evidence>
<dbReference type="Proteomes" id="UP000326598">
    <property type="component" value="Chromosome"/>
</dbReference>
<gene>
    <name evidence="2" type="ORF">CP976_34110</name>
</gene>
<feature type="compositionally biased region" description="Pro residues" evidence="1">
    <location>
        <begin position="102"/>
        <end position="111"/>
    </location>
</feature>
<evidence type="ECO:0000256" key="1">
    <source>
        <dbReference type="SAM" id="MobiDB-lite"/>
    </source>
</evidence>
<dbReference type="KEGG" id="scoe:CP976_34110"/>
<proteinExistence type="predicted"/>
<dbReference type="PROSITE" id="PS51257">
    <property type="entry name" value="PROKAR_LIPOPROTEIN"/>
    <property type="match status" value="1"/>
</dbReference>
<accession>A0A5J6ICQ4</accession>
<evidence type="ECO:0008006" key="4">
    <source>
        <dbReference type="Google" id="ProtNLM"/>
    </source>
</evidence>
<protein>
    <recommendedName>
        <fullName evidence="4">Lipoprotein</fullName>
    </recommendedName>
</protein>
<evidence type="ECO:0000313" key="3">
    <source>
        <dbReference type="Proteomes" id="UP000326598"/>
    </source>
</evidence>
<dbReference type="AlphaFoldDB" id="A0A5J6ICQ4"/>
<dbReference type="GeneID" id="91422900"/>
<feature type="region of interest" description="Disordered" evidence="1">
    <location>
        <begin position="75"/>
        <end position="120"/>
    </location>
</feature>
<organism evidence="2 3">
    <name type="scientific">Streptomyces coeruleorubidus</name>
    <dbReference type="NCBI Taxonomy" id="116188"/>
    <lineage>
        <taxon>Bacteria</taxon>
        <taxon>Bacillati</taxon>
        <taxon>Actinomycetota</taxon>
        <taxon>Actinomycetes</taxon>
        <taxon>Kitasatosporales</taxon>
        <taxon>Streptomycetaceae</taxon>
        <taxon>Streptomyces</taxon>
    </lineage>
</organism>
<name>A0A5J6ICQ4_STRC4</name>
<feature type="region of interest" description="Disordered" evidence="1">
    <location>
        <begin position="34"/>
        <end position="60"/>
    </location>
</feature>
<reference evidence="2 3" key="1">
    <citation type="submission" date="2017-09" db="EMBL/GenBank/DDBJ databases">
        <authorList>
            <person name="Lee N."/>
            <person name="Cho B.-K."/>
        </authorList>
    </citation>
    <scope>NUCLEOTIDE SEQUENCE [LARGE SCALE GENOMIC DNA]</scope>
    <source>
        <strain evidence="2 3">ATCC 13740</strain>
    </source>
</reference>
<sequence>MTHIRASISAFAHHRRGLAAAALASLALTGCGSEVKGSGPQGGPVSSVASKARPTAPSPEQEAFAAMLEMYAQMCPPSDGVPPAPPGKSTGPEPVRSLAPGETPPTDPIEPGPLTGPAAELDRHDWCTSVHHEQRIIEALQKVVEPTPVKVRKTLNSLGYIDERIHGLKQDGKTTRFYLDLRENGGRLCEAGLAAGETTDVTACVAHATGPFTVKTEEQP</sequence>